<dbReference type="Proteomes" id="UP000515806">
    <property type="component" value="Chromosome"/>
</dbReference>
<dbReference type="CDD" id="cd19543">
    <property type="entry name" value="DCL_NRPS"/>
    <property type="match status" value="1"/>
</dbReference>
<keyword evidence="4" id="KW-0677">Repeat</keyword>
<sequence length="4101" mass="460147">MIEELYLRLKELNVSLSVVGEKLNITAPKGILQKELIEKIKANKDGLLKYILLQSQSRSTRTIPVTISQGRFILSSSQTRLWVLCQFIGANEAYNTYGAYVFSGALDSGALYRSFLSLLSRHEILRTVFRGDDDGSVFQVVLDVDMIGFSLGESDHRGSDRDALEGVIKSDFSLPFDLSSGPLLRVHLYRTDNEEWVLTYVLHHIISDGWSMTILFRELLELYNGEVTGMPVELPVLNIQYRDYAAWEQSILSGDIYARHRDYWLRLLSGELPVLNLWSDRPRPAVKTYNGGIVHSMLDRDLSDSFQNLCYQSGSTLFMGLISVVNILLYRYSGQDDVIVGTPMAGREHPDLEGQIGFYVNTVALRTRLAGSKSFREILGHVRGVCLEAYEHQAYPFDKLVEELDLQRDMSRNPLFDVMVALQNIPQESLPAMDNLNFSEFKAVNSGKSKYDILFNFIECTEGLTIDFEYNADLYDQPTAQKIVAHFNKLLTAIIDSPDVRIMDLDYLGDDEFREVVEEFNSTAFIYSSERTVVDLFRDQVIISPDAPALVFEGEVLSYSDIDLVSNRLGHYILSMTSVSPGDCIGVFLERSVWNVIAMLSVFKLGCVYVPIDTGYPLERVRAILRESGAKVLLTEGPHFRNFSDICLCLSISDLETGLNSFSTSDLGFNIEWEHSSYVIYTSGSTGVPKGIEQTHRTLYNLISWSMRNGSPSPVIKYLQFSSFSFDMSIYDTLYSLCTGGELHVISDLRRSDMYSLRTYILDNGLSILSIPCAIAKTMFDGDVGSFSGHRVNKIVCAGEQLYIDGELRDFLRDNPWVVIENLYGPSETHVVTGISYSFSGGYVPEKASIGRPIDNIQIYILDSGMKPVSKGMEGEIYIGGMNVAKGYLGRPDLTLERFINNPVIKGRVYRSGDIGRWDAAGNIEYLGRSDAQVKINGYRIELEEIETVLRGHPEVRETAVTVNELESGSRYLVAYITGSANLEKDMLHSYLSEMLPGYMVPNQYVFLENLPLTATGKLDRRSLPDPLDTWDARTEYVAPGNDLERILTKIWSEVLGRERVGINDDFFELGGDSIKAIQIASRLRGYNYALKIQDILLYPKIKNLNSRVLLQHKISIQNPVTGKILLTPIQKRFFANDSPDKEYYHQSILLDFNDPIVFAGLQNSLNEILLHHDALRITFRNTKDGWIQNIGNGNVKVHLEVAMTDQEDNVRKSALKVKKSLTLGRGPLVKAIIFKGKDKDRLLIVIHHLIVDGVSWRIILQDLSTLYAQYLSNEALRLPAKTESFQHWSKQQWEYAKSITLLKEKTYWTTIDQAHSDSIPMDYEERGSLEKDSSILTFVLTEIATKKLTSDCYSAYSTEVNDILLTALNFALLDTFQMQDVGIYLEGHGREDIDGDMDVTRTVGWFTTMYPVILKMKFSNEPTRQLLEVKETLRNVPNKGIGYGILRYLNEVDFKNHTDIAFNNLGEFKDGENNNEEYTKIFRFSKDDHGSDVSEKRRRDHILYFNAIIVNGKMSLSVNYSRKQFKTKTIDSLAKAYENRLLDLINNLAAFDFASVTPSDLTFRNINIDDLLKFNKENNIEDVYTLSHMQKGLYFHWLYSRYSFSYFGQLTYKIRGEISVPDLNISYDRLVARYQVLRTFFTDELSDEILQIVVKNVGSNFIYIDSTSDKDFSLDDFKRKDKLKGFDLNRGSQMRLTVIRLDDHHHEFIWSHHHILMDGWCLNRLITEFFMIYQGVISKTAIDLPLPIPYSRYIDWLGGVNQTKSLDYWKKYLLNFNEVTGVPRQKAQSSAGFTEEKLKFSIEESLSLSIRHLTRGLGITESIFFQSVWSIVLSRYNNTTDILFGTVVSGRPPTIEHVEQMIGLFINTVPVRNEIIPSSTFSEFAIGCQKRSIESADFHYSQLADIQALSSLGRDLFDHIMIFENYPIQDSLNDNIANETSGDKISLVSSDIAVETNYDLTLIIVPDDEIKCQFNFNSHVYGKDQIEILRNHFLATIGSVLVDPGINLCEISITSNNERKLILEKFNATFVEFPPNDTILQLLDKSFKGNSGKTAITYDTRTVSYSQLNDISNKFARYLRDNYGIKPNEIVAIMLDRSEWLVISILSILKAGGAYVPLDPDFPKDRIDYIVSDCSCRLIIDEEEIKRFMFFLSSLSSKNLSYANKMSDLAYVIFTSGSTGTPKGVMIEHRGLSNLMQFYSVKGIINCTLTCNYIFDVSVLEIFRTLLSGGNLVIPERELVYSPNDYAEFLYSNKITHCYIHPFHIGEIASFLAQKTDFFLKEVIAGVESIRVTDISLLLDYDVKVVNGYGPTECTITSTTLDLNEIDLASTNVLPIGRPVSNSRVYIIDCFGGLSGIGVPGEICVGGAGVARGYLNLPELTSSRFVPDPYFPGERMYLTGDLGRWLPDGNIEFLGRSDDQVKIRGYRVELGEIENVLVGHPGIESCVAAVRGIGSDRELVCYFTGSSELSSGDLRSYLSGLLPSYMVPGHYVLLASLPLTGNGKVDRRALPDPAGLGVSTGMDYVAPSTDIERELSEVYGDVLKRQLVGALDDFFVLGGDSIKSIQIVSRLKQRGYMLTIQDVMLYPTVRDLSLRAKPLGRSSEQGVYQGIVPLGPVQLFFFADDSPDKHHYNHSVLLNSNVPVSEEALRMCLGYLVLHHDALRMVYREGPEGWEQENLGSAQGYSLDVLPYIAGESFAATCSLVQSGIDLEKGPLLRAVLFRDGGSDRLLLVAHHLVVDGVSWRILFEDLSTLYRQYLTGTILSLPAKTDSFGYWQQKLVSYGHSAGLAIEREYWSAVDSSKPAVLLLDDPSGSNLVGDASSLSFVLNREETRLLLTKCYHSFHTDINDILLSALSLALSDVFDLDRVCLKLEGHGRETIDSDTDVSRTVGWFTTIFPVVFEMLHRGDKLRHLIEVKEALHRIPNKGIGYGILRYICGSGYSLSPEVSFNYLGDFGSGVGGDGDDSLFSFSSEYHGSPVSPLRQRDSLLSVSGILVNGRISLSVAYSHAQFREETISRFVSSYRAQLVSMINILSCETERHITPVDLTYKGLSVPDVSEIGSGHTLEDVYPLGPLQEGLYYHWFSSPSSPAYFEQMSYRVYGELDIFRLESSYRTLVSRHAVLRTFFTQDYGDRLLQVVSHSIDGCFNYLDVSGDENFSMDSFKSADRLRGFDLHRGSQMRLSVICLGSKEYEFVWSHHHILMDGWCVGILIREFFQMYYSHLVEDSPMLGRIYPYSDYIKWLGTIDRESSISYWRGYLSGYDSISEVPKSRKAGPPVRKEQALVISDGLYDKLRLLSGEMGVTENSFIQTVWGMLLGIYNGSSDVVFGSVVSGRPPDIAGIEEMVGLFSNTIPVRVRSVPGTSFRDLLRAVQEQAIDSLDHHYVQLAEIQSCSSTGGILFDHILVFENYPIGEIVSTSSGSEGFLVSRTDMFNENSFDLTVVVVPGEKLGIRFTYNNNIYSDRTISRLGEHLLEVISSVLSHPDRSIGEVGYVGDAERAVILGEFNATLSAYPSEKTLVSLFEEQVSLKGDSTALVFGSNRLTYDELNTRSNRLAHYLRDEYGIRSGELVGILLDRSDWMVVSLLGVLKSGGAYVPIDPDYPADRIAYILSDSGCRTVIDSAELARFFLVMDGFSVSNPILSCIPTDLAYVIYTSGSTGTPKGVMIEHRNVVNYISWFITNFGDNCNTLLLSNITFDGVKTALFGALLSGSTLHVVERDVLYAPLKLTRYIFDNGIGFLKIIPSLLKLLVSEVESFDLLARSRELGLLVIGGDAIDLGDVSKLRACGREIRMINHYGPTETTVGVLTYEIGSVCSSIPIGRPISNSRVYIIDGFGGLSGIGVPGEICVGGAGVARGYLNLPELTSSRFVPDPYFPGERMYLTGDLGRWLPDGNIEFLGRSDDQVKIRGYRVELGEIENVLVGHPGIESCVAAVRGIGSDRELVCYFTGSSELSSGDLRSYLSGLLPSYMVPGHYVLLASLPLTGNGKVDRRALPDPAGLGVSTGMDYVAPSTDIERELVSIWEEVLGREGIGVMDNFFELGGNSIKVIYLYREIKKRYLDEIQIHEIFSNPTIFQLNKLIRIKNNLELDENILKKGNF</sequence>
<dbReference type="InterPro" id="IPR041464">
    <property type="entry name" value="TubC_N"/>
</dbReference>
<dbReference type="Gene3D" id="1.10.1200.10">
    <property type="entry name" value="ACP-like"/>
    <property type="match status" value="3"/>
</dbReference>
<feature type="domain" description="Carrier" evidence="5">
    <location>
        <begin position="2527"/>
        <end position="2601"/>
    </location>
</feature>
<dbReference type="KEGG" id="proe:H9L23_07575"/>
<evidence type="ECO:0000313" key="7">
    <source>
        <dbReference type="Proteomes" id="UP000515806"/>
    </source>
</evidence>
<dbReference type="InterPro" id="IPR045851">
    <property type="entry name" value="AMP-bd_C_sf"/>
</dbReference>
<reference evidence="6 7" key="1">
    <citation type="submission" date="2020-08" db="EMBL/GenBank/DDBJ databases">
        <title>Genome sequence of Pedobacter roseus KACC 11594T.</title>
        <authorList>
            <person name="Hyun D.-W."/>
            <person name="Bae J.-W."/>
        </authorList>
    </citation>
    <scope>NUCLEOTIDE SEQUENCE [LARGE SCALE GENOMIC DNA]</scope>
    <source>
        <strain evidence="6 7">KACC 11594</strain>
    </source>
</reference>
<dbReference type="GO" id="GO:0031177">
    <property type="term" value="F:phosphopantetheine binding"/>
    <property type="evidence" value="ECO:0007669"/>
    <property type="project" value="TreeGrafter"/>
</dbReference>
<dbReference type="PROSITE" id="PS50075">
    <property type="entry name" value="CARRIER"/>
    <property type="match status" value="3"/>
</dbReference>
<dbReference type="CDD" id="cd05930">
    <property type="entry name" value="A_NRPS"/>
    <property type="match status" value="3"/>
</dbReference>
<dbReference type="Gene3D" id="3.30.559.10">
    <property type="entry name" value="Chloramphenicol acetyltransferase-like domain"/>
    <property type="match status" value="5"/>
</dbReference>
<dbReference type="PANTHER" id="PTHR45527:SF1">
    <property type="entry name" value="FATTY ACID SYNTHASE"/>
    <property type="match status" value="1"/>
</dbReference>
<comment type="cofactor">
    <cofactor evidence="1">
        <name>pantetheine 4'-phosphate</name>
        <dbReference type="ChEBI" id="CHEBI:47942"/>
    </cofactor>
</comment>
<dbReference type="FunFam" id="3.30.300.30:FF:000015">
    <property type="entry name" value="Nonribosomal peptide synthase SidD"/>
    <property type="match status" value="1"/>
</dbReference>
<dbReference type="Pfam" id="PF00501">
    <property type="entry name" value="AMP-binding"/>
    <property type="match status" value="3"/>
</dbReference>
<dbReference type="GO" id="GO:0044550">
    <property type="term" value="P:secondary metabolite biosynthetic process"/>
    <property type="evidence" value="ECO:0007669"/>
    <property type="project" value="TreeGrafter"/>
</dbReference>
<dbReference type="Pfam" id="PF00550">
    <property type="entry name" value="PP-binding"/>
    <property type="match status" value="3"/>
</dbReference>
<dbReference type="PROSITE" id="PS00012">
    <property type="entry name" value="PHOSPHOPANTETHEINE"/>
    <property type="match status" value="1"/>
</dbReference>
<proteinExistence type="predicted"/>
<keyword evidence="2" id="KW-0596">Phosphopantetheine</keyword>
<organism evidence="6 7">
    <name type="scientific">Pedobacter roseus</name>
    <dbReference type="NCBI Taxonomy" id="336820"/>
    <lineage>
        <taxon>Bacteria</taxon>
        <taxon>Pseudomonadati</taxon>
        <taxon>Bacteroidota</taxon>
        <taxon>Sphingobacteriia</taxon>
        <taxon>Sphingobacteriales</taxon>
        <taxon>Sphingobacteriaceae</taxon>
        <taxon>Pedobacter</taxon>
    </lineage>
</organism>
<dbReference type="NCBIfam" id="TIGR01733">
    <property type="entry name" value="AA-adenyl-dom"/>
    <property type="match status" value="3"/>
</dbReference>
<dbReference type="SUPFAM" id="SSF52777">
    <property type="entry name" value="CoA-dependent acyltransferases"/>
    <property type="match status" value="10"/>
</dbReference>
<dbReference type="Gene3D" id="1.10.10.1830">
    <property type="entry name" value="Non-ribosomal peptide synthase, adenylation domain"/>
    <property type="match status" value="1"/>
</dbReference>
<dbReference type="Pfam" id="PF18563">
    <property type="entry name" value="TubC_N"/>
    <property type="match status" value="1"/>
</dbReference>
<dbReference type="InterPro" id="IPR025110">
    <property type="entry name" value="AMP-bd_C"/>
</dbReference>
<name>A0A7G9QKQ7_9SPHI</name>
<dbReference type="RefSeq" id="WP_187594387.1">
    <property type="nucleotide sequence ID" value="NZ_CP060723.1"/>
</dbReference>
<dbReference type="GO" id="GO:0043041">
    <property type="term" value="P:amino acid activation for nonribosomal peptide biosynthetic process"/>
    <property type="evidence" value="ECO:0007669"/>
    <property type="project" value="TreeGrafter"/>
</dbReference>
<dbReference type="InterPro" id="IPR009081">
    <property type="entry name" value="PP-bd_ACP"/>
</dbReference>
<dbReference type="InterPro" id="IPR036736">
    <property type="entry name" value="ACP-like_sf"/>
</dbReference>
<evidence type="ECO:0000313" key="6">
    <source>
        <dbReference type="EMBL" id="QNN43932.1"/>
    </source>
</evidence>
<dbReference type="PANTHER" id="PTHR45527">
    <property type="entry name" value="NONRIBOSOMAL PEPTIDE SYNTHETASE"/>
    <property type="match status" value="1"/>
</dbReference>
<dbReference type="InterPro" id="IPR020845">
    <property type="entry name" value="AMP-binding_CS"/>
</dbReference>
<dbReference type="SUPFAM" id="SSF47336">
    <property type="entry name" value="ACP-like"/>
    <property type="match status" value="3"/>
</dbReference>
<dbReference type="GO" id="GO:0003824">
    <property type="term" value="F:catalytic activity"/>
    <property type="evidence" value="ECO:0007669"/>
    <property type="project" value="InterPro"/>
</dbReference>
<dbReference type="InterPro" id="IPR000873">
    <property type="entry name" value="AMP-dep_synth/lig_dom"/>
</dbReference>
<gene>
    <name evidence="6" type="ORF">H9L23_07575</name>
</gene>
<keyword evidence="7" id="KW-1185">Reference proteome</keyword>
<dbReference type="NCBIfam" id="NF003417">
    <property type="entry name" value="PRK04813.1"/>
    <property type="match status" value="3"/>
</dbReference>
<dbReference type="Pfam" id="PF13193">
    <property type="entry name" value="AMP-binding_C"/>
    <property type="match status" value="3"/>
</dbReference>
<dbReference type="Gene3D" id="3.30.559.30">
    <property type="entry name" value="Nonribosomal peptide synthetase, condensation domain"/>
    <property type="match status" value="5"/>
</dbReference>
<dbReference type="SUPFAM" id="SSF56801">
    <property type="entry name" value="Acetyl-CoA synthetase-like"/>
    <property type="match status" value="3"/>
</dbReference>
<feature type="domain" description="Carrier" evidence="5">
    <location>
        <begin position="4012"/>
        <end position="4087"/>
    </location>
</feature>
<dbReference type="Pfam" id="PF00668">
    <property type="entry name" value="Condensation"/>
    <property type="match status" value="5"/>
</dbReference>
<dbReference type="CDD" id="cd19531">
    <property type="entry name" value="LCL_NRPS-like"/>
    <property type="match status" value="1"/>
</dbReference>
<dbReference type="InterPro" id="IPR044894">
    <property type="entry name" value="TubC_N_sf"/>
</dbReference>
<accession>A0A7G9QKQ7</accession>
<dbReference type="InterPro" id="IPR006162">
    <property type="entry name" value="Ppantetheine_attach_site"/>
</dbReference>
<dbReference type="NCBIfam" id="TIGR01720">
    <property type="entry name" value="NRPS-para261"/>
    <property type="match status" value="2"/>
</dbReference>
<dbReference type="FunFam" id="1.10.1200.10:FF:000005">
    <property type="entry name" value="Nonribosomal peptide synthetase 1"/>
    <property type="match status" value="1"/>
</dbReference>
<dbReference type="InterPro" id="IPR001242">
    <property type="entry name" value="Condensation_dom"/>
</dbReference>
<protein>
    <submittedName>
        <fullName evidence="6">Amino acid adenylation domain-containing protein</fullName>
    </submittedName>
</protein>
<evidence type="ECO:0000256" key="4">
    <source>
        <dbReference type="ARBA" id="ARBA00022737"/>
    </source>
</evidence>
<evidence type="ECO:0000256" key="1">
    <source>
        <dbReference type="ARBA" id="ARBA00001957"/>
    </source>
</evidence>
<dbReference type="InterPro" id="IPR010071">
    <property type="entry name" value="AA_adenyl_dom"/>
</dbReference>
<evidence type="ECO:0000259" key="5">
    <source>
        <dbReference type="PROSITE" id="PS50075"/>
    </source>
</evidence>
<dbReference type="InterPro" id="IPR010060">
    <property type="entry name" value="NRPS_synth"/>
</dbReference>
<evidence type="ECO:0000256" key="2">
    <source>
        <dbReference type="ARBA" id="ARBA00022450"/>
    </source>
</evidence>
<dbReference type="GO" id="GO:0005737">
    <property type="term" value="C:cytoplasm"/>
    <property type="evidence" value="ECO:0007669"/>
    <property type="project" value="TreeGrafter"/>
</dbReference>
<dbReference type="Gene3D" id="2.30.38.10">
    <property type="entry name" value="Luciferase, Domain 3"/>
    <property type="match status" value="3"/>
</dbReference>
<feature type="domain" description="Carrier" evidence="5">
    <location>
        <begin position="1039"/>
        <end position="1113"/>
    </location>
</feature>
<evidence type="ECO:0000256" key="3">
    <source>
        <dbReference type="ARBA" id="ARBA00022553"/>
    </source>
</evidence>
<dbReference type="Gene3D" id="3.30.300.30">
    <property type="match status" value="3"/>
</dbReference>
<dbReference type="CDD" id="cd19534">
    <property type="entry name" value="E_NRPS"/>
    <property type="match status" value="2"/>
</dbReference>
<dbReference type="PROSITE" id="PS00455">
    <property type="entry name" value="AMP_BINDING"/>
    <property type="match status" value="3"/>
</dbReference>
<dbReference type="FunFam" id="3.40.50.980:FF:000001">
    <property type="entry name" value="Non-ribosomal peptide synthetase"/>
    <property type="match status" value="2"/>
</dbReference>
<dbReference type="EMBL" id="CP060723">
    <property type="protein sequence ID" value="QNN43932.1"/>
    <property type="molecule type" value="Genomic_DNA"/>
</dbReference>
<dbReference type="InterPro" id="IPR023213">
    <property type="entry name" value="CAT-like_dom_sf"/>
</dbReference>
<dbReference type="Gene3D" id="3.40.50.980">
    <property type="match status" value="6"/>
</dbReference>
<keyword evidence="3" id="KW-0597">Phosphoprotein</keyword>